<name>A0A1E3Q1K1_LIPST</name>
<keyword evidence="8" id="KW-1185">Reference proteome</keyword>
<keyword evidence="4 6" id="KW-1133">Transmembrane helix</keyword>
<dbReference type="EMBL" id="KV454297">
    <property type="protein sequence ID" value="ODQ71428.1"/>
    <property type="molecule type" value="Genomic_DNA"/>
</dbReference>
<evidence type="ECO:0008006" key="9">
    <source>
        <dbReference type="Google" id="ProtNLM"/>
    </source>
</evidence>
<feature type="transmembrane region" description="Helical" evidence="6">
    <location>
        <begin position="93"/>
        <end position="113"/>
    </location>
</feature>
<dbReference type="PANTHER" id="PTHR48022">
    <property type="entry name" value="PLASTIDIC GLUCOSE TRANSPORTER 4"/>
    <property type="match status" value="1"/>
</dbReference>
<keyword evidence="2" id="KW-0813">Transport</keyword>
<dbReference type="STRING" id="675824.A0A1E3Q1K1"/>
<dbReference type="InterPro" id="IPR036259">
    <property type="entry name" value="MFS_trans_sf"/>
</dbReference>
<dbReference type="GO" id="GO:0016020">
    <property type="term" value="C:membrane"/>
    <property type="evidence" value="ECO:0007669"/>
    <property type="project" value="UniProtKB-SubCell"/>
</dbReference>
<accession>A0A1E3Q1K1</accession>
<reference evidence="7 8" key="1">
    <citation type="journal article" date="2016" name="Proc. Natl. Acad. Sci. U.S.A.">
        <title>Comparative genomics of biotechnologically important yeasts.</title>
        <authorList>
            <person name="Riley R."/>
            <person name="Haridas S."/>
            <person name="Wolfe K.H."/>
            <person name="Lopes M.R."/>
            <person name="Hittinger C.T."/>
            <person name="Goeker M."/>
            <person name="Salamov A.A."/>
            <person name="Wisecaver J.H."/>
            <person name="Long T.M."/>
            <person name="Calvey C.H."/>
            <person name="Aerts A.L."/>
            <person name="Barry K.W."/>
            <person name="Choi C."/>
            <person name="Clum A."/>
            <person name="Coughlan A.Y."/>
            <person name="Deshpande S."/>
            <person name="Douglass A.P."/>
            <person name="Hanson S.J."/>
            <person name="Klenk H.-P."/>
            <person name="LaButti K.M."/>
            <person name="Lapidus A."/>
            <person name="Lindquist E.A."/>
            <person name="Lipzen A.M."/>
            <person name="Meier-Kolthoff J.P."/>
            <person name="Ohm R.A."/>
            <person name="Otillar R.P."/>
            <person name="Pangilinan J.L."/>
            <person name="Peng Y."/>
            <person name="Rokas A."/>
            <person name="Rosa C.A."/>
            <person name="Scheuner C."/>
            <person name="Sibirny A.A."/>
            <person name="Slot J.C."/>
            <person name="Stielow J.B."/>
            <person name="Sun H."/>
            <person name="Kurtzman C.P."/>
            <person name="Blackwell M."/>
            <person name="Grigoriev I.V."/>
            <person name="Jeffries T.W."/>
        </authorList>
    </citation>
    <scope>NUCLEOTIDE SEQUENCE [LARGE SCALE GENOMIC DNA]</scope>
    <source>
        <strain evidence="7 8">NRRL Y-11557</strain>
    </source>
</reference>
<dbReference type="InterPro" id="IPR050360">
    <property type="entry name" value="MFS_Sugar_Transporters"/>
</dbReference>
<dbReference type="InterPro" id="IPR005828">
    <property type="entry name" value="MFS_sugar_transport-like"/>
</dbReference>
<evidence type="ECO:0000313" key="7">
    <source>
        <dbReference type="EMBL" id="ODQ71428.1"/>
    </source>
</evidence>
<dbReference type="Pfam" id="PF00083">
    <property type="entry name" value="Sugar_tr"/>
    <property type="match status" value="1"/>
</dbReference>
<feature type="transmembrane region" description="Helical" evidence="6">
    <location>
        <begin position="160"/>
        <end position="186"/>
    </location>
</feature>
<evidence type="ECO:0000256" key="6">
    <source>
        <dbReference type="SAM" id="Phobius"/>
    </source>
</evidence>
<dbReference type="PANTHER" id="PTHR48022:SF7">
    <property type="entry name" value="MAJOR FACILITATOR SUPERFAMILY (MFS) PROFILE DOMAIN-CONTAINING PROTEIN-RELATED"/>
    <property type="match status" value="1"/>
</dbReference>
<dbReference type="OrthoDB" id="4142200at2759"/>
<evidence type="ECO:0000256" key="2">
    <source>
        <dbReference type="ARBA" id="ARBA00022448"/>
    </source>
</evidence>
<comment type="subcellular location">
    <subcellularLocation>
        <location evidence="1">Membrane</location>
        <topology evidence="1">Multi-pass membrane protein</topology>
    </subcellularLocation>
</comment>
<evidence type="ECO:0000256" key="1">
    <source>
        <dbReference type="ARBA" id="ARBA00004141"/>
    </source>
</evidence>
<evidence type="ECO:0000256" key="3">
    <source>
        <dbReference type="ARBA" id="ARBA00022692"/>
    </source>
</evidence>
<proteinExistence type="predicted"/>
<gene>
    <name evidence="7" type="ORF">LIPSTDRAFT_322920</name>
</gene>
<keyword evidence="3 6" id="KW-0812">Transmembrane</keyword>
<evidence type="ECO:0000313" key="8">
    <source>
        <dbReference type="Proteomes" id="UP000094385"/>
    </source>
</evidence>
<dbReference type="Gene3D" id="1.20.1250.20">
    <property type="entry name" value="MFS general substrate transporter like domains"/>
    <property type="match status" value="1"/>
</dbReference>
<dbReference type="Proteomes" id="UP000094385">
    <property type="component" value="Unassembled WGS sequence"/>
</dbReference>
<keyword evidence="5 6" id="KW-0472">Membrane</keyword>
<organism evidence="7 8">
    <name type="scientific">Lipomyces starkeyi NRRL Y-11557</name>
    <dbReference type="NCBI Taxonomy" id="675824"/>
    <lineage>
        <taxon>Eukaryota</taxon>
        <taxon>Fungi</taxon>
        <taxon>Dikarya</taxon>
        <taxon>Ascomycota</taxon>
        <taxon>Saccharomycotina</taxon>
        <taxon>Lipomycetes</taxon>
        <taxon>Lipomycetales</taxon>
        <taxon>Lipomycetaceae</taxon>
        <taxon>Lipomyces</taxon>
    </lineage>
</organism>
<dbReference type="GO" id="GO:0005351">
    <property type="term" value="F:carbohydrate:proton symporter activity"/>
    <property type="evidence" value="ECO:0007669"/>
    <property type="project" value="TreeGrafter"/>
</dbReference>
<evidence type="ECO:0000256" key="5">
    <source>
        <dbReference type="ARBA" id="ARBA00023136"/>
    </source>
</evidence>
<sequence length="324" mass="36420">MGRGIGILAWLRTANKDTNDPLVIAEYREIEDQIRFEREEYSNSYRELFSREMRNRVIIAMAVQMWAQLSGMNVMMYYIVYIHQSAGVANLQLFSSIQYLINMIMTIPPIIWIDKWGRRPALLLGAPILGFWFFVIGALLKQYGEAVAATNQPYTSSATLSLVALSWLVYISPLLLSPCHGVLWLWCTFPKLCPSAFAPNPSLSLPRLTGPLTTCSACLCHPCCFLSNGVCSLFFFNILAFIQVQTWRDCRFGGFQGSLDNYSSLVCTDLSADRGAQSHPALKSGVAMMEIHNALGLNYEVNYYRKIFFCLDGTCLKLVCVGDC</sequence>
<dbReference type="SUPFAM" id="SSF103473">
    <property type="entry name" value="MFS general substrate transporter"/>
    <property type="match status" value="1"/>
</dbReference>
<evidence type="ECO:0000256" key="4">
    <source>
        <dbReference type="ARBA" id="ARBA00022989"/>
    </source>
</evidence>
<feature type="transmembrane region" description="Helical" evidence="6">
    <location>
        <begin position="120"/>
        <end position="140"/>
    </location>
</feature>
<feature type="transmembrane region" description="Helical" evidence="6">
    <location>
        <begin position="57"/>
        <end position="81"/>
    </location>
</feature>
<protein>
    <recommendedName>
        <fullName evidence="9">Major facilitator superfamily (MFS) profile domain-containing protein</fullName>
    </recommendedName>
</protein>
<dbReference type="AlphaFoldDB" id="A0A1E3Q1K1"/>